<protein>
    <submittedName>
        <fullName evidence="1">Uncharacterized protein</fullName>
    </submittedName>
</protein>
<dbReference type="AlphaFoldDB" id="A0AAN6IJN4"/>
<keyword evidence="2" id="KW-1185">Reference proteome</keyword>
<dbReference type="EMBL" id="MU404350">
    <property type="protein sequence ID" value="KAI1617694.1"/>
    <property type="molecule type" value="Genomic_DNA"/>
</dbReference>
<accession>A0AAN6IJN4</accession>
<sequence>MDFDWARARKRLSDLEADISACLHDFENRVYPPADDKQAFSRGSSLATGVDLVYGILSNCYLVTLKTGLVFFEIHKRMNTYGLVRSTIHIAQDILDESTKLLTRMERRRRVKSFMVAAGDSAMVSSARSEDHIADMVSNIRDMEEEQHKLHNKMLEKWRRWLVFKGRMSVKEAELIILDHKYPDVIVDAA</sequence>
<name>A0AAN6IJN4_9EURO</name>
<organism evidence="1 2">
    <name type="scientific">Exophiala viscosa</name>
    <dbReference type="NCBI Taxonomy" id="2486360"/>
    <lineage>
        <taxon>Eukaryota</taxon>
        <taxon>Fungi</taxon>
        <taxon>Dikarya</taxon>
        <taxon>Ascomycota</taxon>
        <taxon>Pezizomycotina</taxon>
        <taxon>Eurotiomycetes</taxon>
        <taxon>Chaetothyriomycetidae</taxon>
        <taxon>Chaetothyriales</taxon>
        <taxon>Herpotrichiellaceae</taxon>
        <taxon>Exophiala</taxon>
    </lineage>
</organism>
<evidence type="ECO:0000313" key="2">
    <source>
        <dbReference type="Proteomes" id="UP001203852"/>
    </source>
</evidence>
<evidence type="ECO:0000313" key="1">
    <source>
        <dbReference type="EMBL" id="KAI1617694.1"/>
    </source>
</evidence>
<comment type="caution">
    <text evidence="1">The sequence shown here is derived from an EMBL/GenBank/DDBJ whole genome shotgun (WGS) entry which is preliminary data.</text>
</comment>
<gene>
    <name evidence="1" type="ORF">EDD36DRAFT_424788</name>
</gene>
<dbReference type="Proteomes" id="UP001203852">
    <property type="component" value="Unassembled WGS sequence"/>
</dbReference>
<proteinExistence type="predicted"/>
<reference evidence="1" key="1">
    <citation type="journal article" date="2022" name="bioRxiv">
        <title>Deciphering the potential niche of two novel black yeast fungi from a biological soil crust based on their genomes, phenotypes, and melanin regulation.</title>
        <authorList>
            <consortium name="DOE Joint Genome Institute"/>
            <person name="Carr E.C."/>
            <person name="Barton Q."/>
            <person name="Grambo S."/>
            <person name="Sullivan M."/>
            <person name="Renfro C.M."/>
            <person name="Kuo A."/>
            <person name="Pangilinan J."/>
            <person name="Lipzen A."/>
            <person name="Keymanesh K."/>
            <person name="Savage E."/>
            <person name="Barry K."/>
            <person name="Grigoriev I.V."/>
            <person name="Riekhof W.R."/>
            <person name="Harris S.S."/>
        </authorList>
    </citation>
    <scope>NUCLEOTIDE SEQUENCE</scope>
    <source>
        <strain evidence="1">JF 03-4F</strain>
    </source>
</reference>